<protein>
    <recommendedName>
        <fullName evidence="2">site-specific DNA-methyltransferase (cytosine-N(4)-specific)</fullName>
        <ecNumber evidence="2">2.1.1.113</ecNumber>
    </recommendedName>
</protein>
<reference evidence="10" key="1">
    <citation type="journal article" date="2015" name="Nature">
        <title>Complex archaea that bridge the gap between prokaryotes and eukaryotes.</title>
        <authorList>
            <person name="Spang A."/>
            <person name="Saw J.H."/>
            <person name="Jorgensen S.L."/>
            <person name="Zaremba-Niedzwiedzka K."/>
            <person name="Martijn J."/>
            <person name="Lind A.E."/>
            <person name="van Eijk R."/>
            <person name="Schleper C."/>
            <person name="Guy L."/>
            <person name="Ettema T.J."/>
        </authorList>
    </citation>
    <scope>NUCLEOTIDE SEQUENCE</scope>
</reference>
<dbReference type="GO" id="GO:0003677">
    <property type="term" value="F:DNA binding"/>
    <property type="evidence" value="ECO:0007669"/>
    <property type="project" value="UniProtKB-KW"/>
</dbReference>
<feature type="non-terminal residue" evidence="10">
    <location>
        <position position="1"/>
    </location>
</feature>
<keyword evidence="4" id="KW-0808">Transferase</keyword>
<sequence length="375" mass="42325">LDAVDVSHWDEAKATAFMLADIRTPGMAIVDDQILVEALRAFDEPLDIPGFDEDFLKGLPGLVPDPPPESSAPPIDRAEELQEKWGTELGQIWQIESKANPGHYHRLICGDCRDMATVEAVTQGQLVNGIFTSPPYAMQRAKQYGGVEVEDYVLWWEKVQANMGYCLAEDGSFFVNIKPHCKDGQRVLYVFDLALSMVRRWGWRLVDELCWGRHGVPGKWPNRHRNSFEICYHFSVNKNIKFYPENNGYESDAIMVSSKLMGADNDQNNATYWNRNRNVKSGVALPDNVLNIPNSDIGNNQAAIFPLKLPAFFIRAYSDSLDIWLDPFAGSGTTAIAAENEGRLGMMIEQLPKYCAVILERFQAHTNIQPELIKW</sequence>
<keyword evidence="3" id="KW-0489">Methyltransferase</keyword>
<comment type="similarity">
    <text evidence="1">Belongs to the N(4)/N(6)-methyltransferase family. N(4) subfamily.</text>
</comment>
<dbReference type="GO" id="GO:0015667">
    <property type="term" value="F:site-specific DNA-methyltransferase (cytosine-N4-specific) activity"/>
    <property type="evidence" value="ECO:0007669"/>
    <property type="project" value="UniProtKB-EC"/>
</dbReference>
<dbReference type="InterPro" id="IPR017985">
    <property type="entry name" value="MeTrfase_CN4_CS"/>
</dbReference>
<keyword evidence="6" id="KW-0680">Restriction system</keyword>
<dbReference type="InterPro" id="IPR001091">
    <property type="entry name" value="RM_Methyltransferase"/>
</dbReference>
<dbReference type="GO" id="GO:0008170">
    <property type="term" value="F:N-methyltransferase activity"/>
    <property type="evidence" value="ECO:0007669"/>
    <property type="project" value="InterPro"/>
</dbReference>
<dbReference type="InterPro" id="IPR029063">
    <property type="entry name" value="SAM-dependent_MTases_sf"/>
</dbReference>
<keyword evidence="7" id="KW-0238">DNA-binding</keyword>
<feature type="domain" description="DNA methylase N-4/N-6" evidence="9">
    <location>
        <begin position="127"/>
        <end position="358"/>
    </location>
</feature>
<gene>
    <name evidence="10" type="ORF">LCGC14_1594530</name>
</gene>
<evidence type="ECO:0000256" key="7">
    <source>
        <dbReference type="ARBA" id="ARBA00023125"/>
    </source>
</evidence>
<keyword evidence="5" id="KW-0949">S-adenosyl-L-methionine</keyword>
<evidence type="ECO:0000256" key="2">
    <source>
        <dbReference type="ARBA" id="ARBA00012185"/>
    </source>
</evidence>
<organism evidence="10">
    <name type="scientific">marine sediment metagenome</name>
    <dbReference type="NCBI Taxonomy" id="412755"/>
    <lineage>
        <taxon>unclassified sequences</taxon>
        <taxon>metagenomes</taxon>
        <taxon>ecological metagenomes</taxon>
    </lineage>
</organism>
<dbReference type="GO" id="GO:0032259">
    <property type="term" value="P:methylation"/>
    <property type="evidence" value="ECO:0007669"/>
    <property type="project" value="UniProtKB-KW"/>
</dbReference>
<proteinExistence type="inferred from homology"/>
<evidence type="ECO:0000313" key="10">
    <source>
        <dbReference type="EMBL" id="KKM25480.1"/>
    </source>
</evidence>
<evidence type="ECO:0000259" key="9">
    <source>
        <dbReference type="Pfam" id="PF01555"/>
    </source>
</evidence>
<evidence type="ECO:0000256" key="6">
    <source>
        <dbReference type="ARBA" id="ARBA00022747"/>
    </source>
</evidence>
<dbReference type="InterPro" id="IPR002941">
    <property type="entry name" value="DNA_methylase_N4/N6"/>
</dbReference>
<evidence type="ECO:0000256" key="5">
    <source>
        <dbReference type="ARBA" id="ARBA00022691"/>
    </source>
</evidence>
<comment type="catalytic activity">
    <reaction evidence="8">
        <text>a 2'-deoxycytidine in DNA + S-adenosyl-L-methionine = an N(4)-methyl-2'-deoxycytidine in DNA + S-adenosyl-L-homocysteine + H(+)</text>
        <dbReference type="Rhea" id="RHEA:16857"/>
        <dbReference type="Rhea" id="RHEA-COMP:11369"/>
        <dbReference type="Rhea" id="RHEA-COMP:13674"/>
        <dbReference type="ChEBI" id="CHEBI:15378"/>
        <dbReference type="ChEBI" id="CHEBI:57856"/>
        <dbReference type="ChEBI" id="CHEBI:59789"/>
        <dbReference type="ChEBI" id="CHEBI:85452"/>
        <dbReference type="ChEBI" id="CHEBI:137933"/>
        <dbReference type="EC" id="2.1.1.113"/>
    </reaction>
</comment>
<evidence type="ECO:0000256" key="4">
    <source>
        <dbReference type="ARBA" id="ARBA00022679"/>
    </source>
</evidence>
<evidence type="ECO:0000256" key="1">
    <source>
        <dbReference type="ARBA" id="ARBA00010203"/>
    </source>
</evidence>
<dbReference type="SUPFAM" id="SSF53335">
    <property type="entry name" value="S-adenosyl-L-methionine-dependent methyltransferases"/>
    <property type="match status" value="1"/>
</dbReference>
<dbReference type="PROSITE" id="PS00093">
    <property type="entry name" value="N4_MTASE"/>
    <property type="match status" value="1"/>
</dbReference>
<name>A0A0F9LDE6_9ZZZZ</name>
<dbReference type="GO" id="GO:0009307">
    <property type="term" value="P:DNA restriction-modification system"/>
    <property type="evidence" value="ECO:0007669"/>
    <property type="project" value="UniProtKB-KW"/>
</dbReference>
<accession>A0A0F9LDE6</accession>
<dbReference type="AlphaFoldDB" id="A0A0F9LDE6"/>
<comment type="caution">
    <text evidence="10">The sequence shown here is derived from an EMBL/GenBank/DDBJ whole genome shotgun (WGS) entry which is preliminary data.</text>
</comment>
<dbReference type="EC" id="2.1.1.113" evidence="2"/>
<dbReference type="EMBL" id="LAZR01012709">
    <property type="protein sequence ID" value="KKM25480.1"/>
    <property type="molecule type" value="Genomic_DNA"/>
</dbReference>
<dbReference type="Gene3D" id="3.40.50.150">
    <property type="entry name" value="Vaccinia Virus protein VP39"/>
    <property type="match status" value="1"/>
</dbReference>
<evidence type="ECO:0000256" key="8">
    <source>
        <dbReference type="ARBA" id="ARBA00049120"/>
    </source>
</evidence>
<evidence type="ECO:0000256" key="3">
    <source>
        <dbReference type="ARBA" id="ARBA00022603"/>
    </source>
</evidence>
<dbReference type="Pfam" id="PF01555">
    <property type="entry name" value="N6_N4_Mtase"/>
    <property type="match status" value="1"/>
</dbReference>
<dbReference type="PRINTS" id="PR00508">
    <property type="entry name" value="S21N4MTFRASE"/>
</dbReference>